<dbReference type="EMBL" id="QFFG01000003">
    <property type="protein sequence ID" value="PWG05287.1"/>
    <property type="molecule type" value="Genomic_DNA"/>
</dbReference>
<feature type="transmembrane region" description="Helical" evidence="9">
    <location>
        <begin position="12"/>
        <end position="34"/>
    </location>
</feature>
<feature type="active site" evidence="6">
    <location>
        <position position="317"/>
    </location>
</feature>
<evidence type="ECO:0000256" key="3">
    <source>
        <dbReference type="ARBA" id="ARBA00022692"/>
    </source>
</evidence>
<feature type="transmembrane region" description="Helical" evidence="9">
    <location>
        <begin position="171"/>
        <end position="193"/>
    </location>
</feature>
<keyword evidence="12" id="KW-1185">Reference proteome</keyword>
<feature type="binding site" evidence="8">
    <location>
        <position position="488"/>
    </location>
    <ligand>
        <name>Mn(2+)</name>
        <dbReference type="ChEBI" id="CHEBI:29035"/>
    </ligand>
</feature>
<feature type="binding site" evidence="8">
    <location>
        <position position="277"/>
    </location>
    <ligand>
        <name>Mn(2+)</name>
        <dbReference type="ChEBI" id="CHEBI:29035"/>
    </ligand>
</feature>
<keyword evidence="7" id="KW-0479">Metal-binding</keyword>
<feature type="domain" description="Sulfatase N-terminal" evidence="10">
    <location>
        <begin position="269"/>
        <end position="541"/>
    </location>
</feature>
<keyword evidence="4 9" id="KW-1133">Transmembrane helix</keyword>
<dbReference type="PANTHER" id="PTHR47371">
    <property type="entry name" value="LIPOTEICHOIC ACID SYNTHASE"/>
    <property type="match status" value="1"/>
</dbReference>
<feature type="binding site" evidence="8">
    <location>
        <position position="317"/>
    </location>
    <ligand>
        <name>Mn(2+)</name>
        <dbReference type="ChEBI" id="CHEBI:29035"/>
    </ligand>
</feature>
<comment type="caution">
    <text evidence="11">The sequence shown here is derived from an EMBL/GenBank/DDBJ whole genome shotgun (WGS) entry which is preliminary data.</text>
</comment>
<dbReference type="PANTHER" id="PTHR47371:SF3">
    <property type="entry name" value="PHOSPHOGLYCEROL TRANSFERASE I"/>
    <property type="match status" value="1"/>
</dbReference>
<dbReference type="InterPro" id="IPR012160">
    <property type="entry name" value="LtaS-like"/>
</dbReference>
<feature type="transmembrane region" description="Helical" evidence="9">
    <location>
        <begin position="88"/>
        <end position="108"/>
    </location>
</feature>
<evidence type="ECO:0000256" key="4">
    <source>
        <dbReference type="ARBA" id="ARBA00022989"/>
    </source>
</evidence>
<dbReference type="Gene3D" id="3.40.720.10">
    <property type="entry name" value="Alkaline Phosphatase, subunit A"/>
    <property type="match status" value="1"/>
</dbReference>
<organism evidence="11 12">
    <name type="scientific">Polaribacter aquimarinus</name>
    <dbReference type="NCBI Taxonomy" id="2100726"/>
    <lineage>
        <taxon>Bacteria</taxon>
        <taxon>Pseudomonadati</taxon>
        <taxon>Bacteroidota</taxon>
        <taxon>Flavobacteriia</taxon>
        <taxon>Flavobacteriales</taxon>
        <taxon>Flavobacteriaceae</taxon>
    </lineage>
</organism>
<feature type="transmembrane region" description="Helical" evidence="9">
    <location>
        <begin position="59"/>
        <end position="76"/>
    </location>
</feature>
<dbReference type="SUPFAM" id="SSF53649">
    <property type="entry name" value="Alkaline phosphatase-like"/>
    <property type="match status" value="1"/>
</dbReference>
<dbReference type="Proteomes" id="UP000245670">
    <property type="component" value="Unassembled WGS sequence"/>
</dbReference>
<dbReference type="Gene3D" id="3.30.1120.80">
    <property type="match status" value="1"/>
</dbReference>
<evidence type="ECO:0000256" key="6">
    <source>
        <dbReference type="PIRSR" id="PIRSR005091-1"/>
    </source>
</evidence>
<evidence type="ECO:0000313" key="11">
    <source>
        <dbReference type="EMBL" id="PWG05287.1"/>
    </source>
</evidence>
<dbReference type="GO" id="GO:0005886">
    <property type="term" value="C:plasma membrane"/>
    <property type="evidence" value="ECO:0007669"/>
    <property type="project" value="UniProtKB-SubCell"/>
</dbReference>
<dbReference type="InterPro" id="IPR000917">
    <property type="entry name" value="Sulfatase_N"/>
</dbReference>
<dbReference type="InterPro" id="IPR050448">
    <property type="entry name" value="OpgB/LTA_synthase_biosynth"/>
</dbReference>
<comment type="subcellular location">
    <subcellularLocation>
        <location evidence="1">Cell membrane</location>
        <topology evidence="1">Multi-pass membrane protein</topology>
    </subcellularLocation>
</comment>
<feature type="binding site" evidence="8">
    <location>
        <position position="487"/>
    </location>
    <ligand>
        <name>Mn(2+)</name>
        <dbReference type="ChEBI" id="CHEBI:29035"/>
    </ligand>
</feature>
<gene>
    <name evidence="11" type="ORF">DIS07_08605</name>
</gene>
<evidence type="ECO:0000256" key="5">
    <source>
        <dbReference type="ARBA" id="ARBA00023136"/>
    </source>
</evidence>
<evidence type="ECO:0000256" key="2">
    <source>
        <dbReference type="ARBA" id="ARBA00022475"/>
    </source>
</evidence>
<evidence type="ECO:0000256" key="9">
    <source>
        <dbReference type="SAM" id="Phobius"/>
    </source>
</evidence>
<evidence type="ECO:0000259" key="10">
    <source>
        <dbReference type="Pfam" id="PF00884"/>
    </source>
</evidence>
<feature type="binding site" evidence="7">
    <location>
        <position position="433"/>
    </location>
    <ligand>
        <name>substrate</name>
    </ligand>
</feature>
<evidence type="ECO:0000256" key="8">
    <source>
        <dbReference type="PIRSR" id="PIRSR005091-3"/>
    </source>
</evidence>
<keyword evidence="2" id="KW-1003">Cell membrane</keyword>
<evidence type="ECO:0000256" key="1">
    <source>
        <dbReference type="ARBA" id="ARBA00004651"/>
    </source>
</evidence>
<keyword evidence="7" id="KW-0464">Manganese</keyword>
<accession>A0A2U2JAC5</accession>
<dbReference type="AlphaFoldDB" id="A0A2U2JAC5"/>
<reference evidence="11 12" key="1">
    <citation type="submission" date="2018-05" db="EMBL/GenBank/DDBJ databases">
        <title>Polaribacter aquimarinus sp. nov., isolated from sediment in a sediment of sea.</title>
        <authorList>
            <person name="Lu D."/>
        </authorList>
    </citation>
    <scope>NUCLEOTIDE SEQUENCE [LARGE SCALE GENOMIC DNA]</scope>
    <source>
        <strain evidence="11 12">ZY113</strain>
    </source>
</reference>
<dbReference type="OrthoDB" id="9777768at2"/>
<dbReference type="CDD" id="cd16015">
    <property type="entry name" value="LTA_synthase"/>
    <property type="match status" value="1"/>
</dbReference>
<feature type="transmembrane region" description="Helical" evidence="9">
    <location>
        <begin position="128"/>
        <end position="150"/>
    </location>
</feature>
<evidence type="ECO:0000313" key="12">
    <source>
        <dbReference type="Proteomes" id="UP000245670"/>
    </source>
</evidence>
<keyword evidence="3 9" id="KW-0812">Transmembrane</keyword>
<sequence length="617" mass="71228">MLSLKNKILFNFYYFLFWVCYFILARLLFLIFYFNKTTDLEFLTILKTFLYGLRLDASFAAYLCLFPFLLIIFRVFTNWKIIEVFLKWYSIIIIIIISLLLVLDLNLYQAWGTRLDTTLFNYLNTPEVMIASASSSQLILGIIAWFIISFTVIKLFLKFFINFKKQIKKGLWLQTFALLPALALLILIGRGGLQTIPINQSNVYFSNKMFANHAALNFIWNFFNTITHKTDGTNPYKYFDDETAKNIINKRRNSLLESNTDSILNTNKPNVILILWESLSAKVVGSLGGESGVTPNLNKLSKEGILFTNFYSNGDRTDKGIPAILSGYYPQPIKRIMRMPNKTRSLPMLPKEMNTLGYKTAFYYGGDLNFGNMNTYLRSAEIQEIVDGSEFDEKDWNSKWGAYDDVFMKRFAKDISKKQPEPFFKIALTLSSHEPYEIKGEYKFGKKGEDNKYRSAHVYTDKVIGDFIAFAKTQDWYKNSLIVIMADHGHSSPKHEGPYFSPKKFQIPMLWLGGAIHKSGIEINTVSSQVDFAYTLLDLLDGNKDKFIFGKNIFNTSDRQYAHYVFNKGYGTLTKDDLYVYDYIGKKPILNSKDSSKLDSLGKAITQISYQDFLERK</sequence>
<dbReference type="PIRSF" id="PIRSF005091">
    <property type="entry name" value="Mmb_sulf_HI1246"/>
    <property type="match status" value="1"/>
</dbReference>
<proteinExistence type="predicted"/>
<dbReference type="InterPro" id="IPR017850">
    <property type="entry name" value="Alkaline_phosphatase_core_sf"/>
</dbReference>
<name>A0A2U2JAC5_9FLAO</name>
<dbReference type="GO" id="GO:0046872">
    <property type="term" value="F:metal ion binding"/>
    <property type="evidence" value="ECO:0007669"/>
    <property type="project" value="UniProtKB-KW"/>
</dbReference>
<evidence type="ECO:0000256" key="7">
    <source>
        <dbReference type="PIRSR" id="PIRSR005091-2"/>
    </source>
</evidence>
<keyword evidence="5 9" id="KW-0472">Membrane</keyword>
<dbReference type="Pfam" id="PF00884">
    <property type="entry name" value="Sulfatase"/>
    <property type="match status" value="1"/>
</dbReference>
<protein>
    <submittedName>
        <fullName evidence="11">Sulfatase</fullName>
    </submittedName>
</protein>